<feature type="region of interest" description="Disordered" evidence="1">
    <location>
        <begin position="76"/>
        <end position="97"/>
    </location>
</feature>
<sequence length="97" mass="10213">MLLLLGACAASGNESAGTAAGQPNFWPGLWHGLISPITFLVSLFRDDVGIYEVRNSGAWYDFGFMVGVSIAFGSTARAGAGSSRRRETSGKKVVDRG</sequence>
<evidence type="ECO:0000313" key="2">
    <source>
        <dbReference type="EMBL" id="GEQ14673.1"/>
    </source>
</evidence>
<keyword evidence="3" id="KW-1185">Reference proteome</keyword>
<proteinExistence type="predicted"/>
<protein>
    <submittedName>
        <fullName evidence="2">Uncharacterized protein</fullName>
    </submittedName>
</protein>
<evidence type="ECO:0000313" key="3">
    <source>
        <dbReference type="Proteomes" id="UP000321793"/>
    </source>
</evidence>
<organism evidence="2 3">
    <name type="scientific">Knoellia locipacati</name>
    <dbReference type="NCBI Taxonomy" id="882824"/>
    <lineage>
        <taxon>Bacteria</taxon>
        <taxon>Bacillati</taxon>
        <taxon>Actinomycetota</taxon>
        <taxon>Actinomycetes</taxon>
        <taxon>Micrococcales</taxon>
        <taxon>Intrasporangiaceae</taxon>
        <taxon>Knoellia</taxon>
    </lineage>
</organism>
<feature type="compositionally biased region" description="Basic and acidic residues" evidence="1">
    <location>
        <begin position="84"/>
        <end position="97"/>
    </location>
</feature>
<name>A0A512T3E2_9MICO</name>
<dbReference type="EMBL" id="BKBA01000009">
    <property type="protein sequence ID" value="GEQ14673.1"/>
    <property type="molecule type" value="Genomic_DNA"/>
</dbReference>
<accession>A0A512T3E2</accession>
<evidence type="ECO:0000256" key="1">
    <source>
        <dbReference type="SAM" id="MobiDB-lite"/>
    </source>
</evidence>
<dbReference type="Proteomes" id="UP000321793">
    <property type="component" value="Unassembled WGS sequence"/>
</dbReference>
<reference evidence="2 3" key="1">
    <citation type="submission" date="2019-07" db="EMBL/GenBank/DDBJ databases">
        <title>Whole genome shotgun sequence of Knoellia locipacati NBRC 109775.</title>
        <authorList>
            <person name="Hosoyama A."/>
            <person name="Uohara A."/>
            <person name="Ohji S."/>
            <person name="Ichikawa N."/>
        </authorList>
    </citation>
    <scope>NUCLEOTIDE SEQUENCE [LARGE SCALE GENOMIC DNA]</scope>
    <source>
        <strain evidence="2 3">NBRC 109775</strain>
    </source>
</reference>
<comment type="caution">
    <text evidence="2">The sequence shown here is derived from an EMBL/GenBank/DDBJ whole genome shotgun (WGS) entry which is preliminary data.</text>
</comment>
<dbReference type="AlphaFoldDB" id="A0A512T3E2"/>
<gene>
    <name evidence="2" type="ORF">KLO01_27200</name>
</gene>